<dbReference type="AlphaFoldDB" id="A0A5D2RZ01"/>
<organism evidence="1 2">
    <name type="scientific">Gossypium mustelinum</name>
    <name type="common">Cotton</name>
    <name type="synonym">Gossypium caicoense</name>
    <dbReference type="NCBI Taxonomy" id="34275"/>
    <lineage>
        <taxon>Eukaryota</taxon>
        <taxon>Viridiplantae</taxon>
        <taxon>Streptophyta</taxon>
        <taxon>Embryophyta</taxon>
        <taxon>Tracheophyta</taxon>
        <taxon>Spermatophyta</taxon>
        <taxon>Magnoliopsida</taxon>
        <taxon>eudicotyledons</taxon>
        <taxon>Gunneridae</taxon>
        <taxon>Pentapetalae</taxon>
        <taxon>rosids</taxon>
        <taxon>malvids</taxon>
        <taxon>Malvales</taxon>
        <taxon>Malvaceae</taxon>
        <taxon>Malvoideae</taxon>
        <taxon>Gossypium</taxon>
    </lineage>
</organism>
<reference evidence="1 2" key="1">
    <citation type="submission" date="2019-07" db="EMBL/GenBank/DDBJ databases">
        <title>WGS assembly of Gossypium mustelinum.</title>
        <authorList>
            <person name="Chen Z.J."/>
            <person name="Sreedasyam A."/>
            <person name="Ando A."/>
            <person name="Song Q."/>
            <person name="De L."/>
            <person name="Hulse-Kemp A."/>
            <person name="Ding M."/>
            <person name="Ye W."/>
            <person name="Kirkbride R."/>
            <person name="Jenkins J."/>
            <person name="Plott C."/>
            <person name="Lovell J."/>
            <person name="Lin Y.-M."/>
            <person name="Vaughn R."/>
            <person name="Liu B."/>
            <person name="Li W."/>
            <person name="Simpson S."/>
            <person name="Scheffler B."/>
            <person name="Saski C."/>
            <person name="Grover C."/>
            <person name="Hu G."/>
            <person name="Conover J."/>
            <person name="Carlson J."/>
            <person name="Shu S."/>
            <person name="Boston L."/>
            <person name="Williams M."/>
            <person name="Peterson D."/>
            <person name="Mcgee K."/>
            <person name="Jones D."/>
            <person name="Wendel J."/>
            <person name="Stelly D."/>
            <person name="Grimwood J."/>
            <person name="Schmutz J."/>
        </authorList>
    </citation>
    <scope>NUCLEOTIDE SEQUENCE [LARGE SCALE GENOMIC DNA]</scope>
    <source>
        <strain evidence="1">1408120.09</strain>
    </source>
</reference>
<name>A0A5D2RZ01_GOSMU</name>
<evidence type="ECO:0000313" key="2">
    <source>
        <dbReference type="Proteomes" id="UP000323597"/>
    </source>
</evidence>
<evidence type="ECO:0000313" key="1">
    <source>
        <dbReference type="EMBL" id="TYI45240.1"/>
    </source>
</evidence>
<dbReference type="EMBL" id="CM017661">
    <property type="protein sequence ID" value="TYI45240.1"/>
    <property type="molecule type" value="Genomic_DNA"/>
</dbReference>
<dbReference type="Proteomes" id="UP000323597">
    <property type="component" value="Chromosome D13"/>
</dbReference>
<gene>
    <name evidence="1" type="ORF">E1A91_D13G023400v1</name>
</gene>
<protein>
    <submittedName>
        <fullName evidence="1">Uncharacterized protein</fullName>
    </submittedName>
</protein>
<keyword evidence="2" id="KW-1185">Reference proteome</keyword>
<proteinExistence type="predicted"/>
<accession>A0A5D2RZ01</accession>
<sequence length="68" mass="8048">MPHSSTTKTEHWQVFILRGDPYFTNMISNDKNTSSKWFLDIQINSESTEFFTNFRSENPTKSPTNRMQ</sequence>